<gene>
    <name evidence="3" type="ORF">Lwor_2132</name>
</gene>
<evidence type="ECO:0000256" key="2">
    <source>
        <dbReference type="SAM" id="Phobius"/>
    </source>
</evidence>
<dbReference type="AlphaFoldDB" id="A0A0W1A6D9"/>
<keyword evidence="2" id="KW-0812">Transmembrane</keyword>
<keyword evidence="2" id="KW-0472">Membrane</keyword>
<accession>A0A0W1A6D9</accession>
<keyword evidence="2" id="KW-1133">Transmembrane helix</keyword>
<evidence type="ECO:0000313" key="4">
    <source>
        <dbReference type="Proteomes" id="UP000054662"/>
    </source>
</evidence>
<protein>
    <submittedName>
        <fullName evidence="3">Uncharacterized protein</fullName>
    </submittedName>
</protein>
<evidence type="ECO:0000256" key="1">
    <source>
        <dbReference type="SAM" id="MobiDB-lite"/>
    </source>
</evidence>
<comment type="caution">
    <text evidence="3">The sequence shown here is derived from an EMBL/GenBank/DDBJ whole genome shotgun (WGS) entry which is preliminary data.</text>
</comment>
<feature type="compositionally biased region" description="Polar residues" evidence="1">
    <location>
        <begin position="330"/>
        <end position="340"/>
    </location>
</feature>
<feature type="transmembrane region" description="Helical" evidence="2">
    <location>
        <begin position="222"/>
        <end position="245"/>
    </location>
</feature>
<organism evidence="3 4">
    <name type="scientific">Legionella worsleiensis</name>
    <dbReference type="NCBI Taxonomy" id="45076"/>
    <lineage>
        <taxon>Bacteria</taxon>
        <taxon>Pseudomonadati</taxon>
        <taxon>Pseudomonadota</taxon>
        <taxon>Gammaproteobacteria</taxon>
        <taxon>Legionellales</taxon>
        <taxon>Legionellaceae</taxon>
        <taxon>Legionella</taxon>
    </lineage>
</organism>
<dbReference type="Proteomes" id="UP000054662">
    <property type="component" value="Unassembled WGS sequence"/>
</dbReference>
<proteinExistence type="predicted"/>
<dbReference type="RefSeq" id="WP_058493893.1">
    <property type="nucleotide sequence ID" value="NZ_CBCRUR010000008.1"/>
</dbReference>
<feature type="region of interest" description="Disordered" evidence="1">
    <location>
        <begin position="275"/>
        <end position="340"/>
    </location>
</feature>
<sequence length="340" mass="38578">MPSIFASKDLLDKEYKRLFLDRLSSVTKFKDCLAARYDKTSITDFELQDLFLDYHSKINEFIGTKNESRIVHFFGDFTRNDTRDTQIRRIDKLVLDSIHFEITGTLLTQFIAEYNENQEAIDQEWSSEINVDTDDDLDIKKALIQNAISSNKDRVFNDLIFPETNETISLFDCDGERIIPDPNVFKNWLRQPEAQKTKTVPNNMHAIAEDMPKYQPKKKSELLTNGSVFAFAFLSIIALSCAFILSGGSIIFAAPLPVLLVMMIPWICDEANGKNQQKKSEERLANSSTGMMLGSLPCNASKAMSKPQPPASGSKELFVRNDQKAEHDNTQTQSEQLRPG</sequence>
<dbReference type="OrthoDB" id="5650772at2"/>
<dbReference type="PATRIC" id="fig|45076.6.peg.2336"/>
<feature type="transmembrane region" description="Helical" evidence="2">
    <location>
        <begin position="251"/>
        <end position="268"/>
    </location>
</feature>
<name>A0A0W1A6D9_9GAMM</name>
<dbReference type="EMBL" id="LNZC01000027">
    <property type="protein sequence ID" value="KTD76907.1"/>
    <property type="molecule type" value="Genomic_DNA"/>
</dbReference>
<reference evidence="3 4" key="1">
    <citation type="submission" date="2015-11" db="EMBL/GenBank/DDBJ databases">
        <title>Genomic analysis of 38 Legionella species identifies large and diverse effector repertoires.</title>
        <authorList>
            <person name="Burstein D."/>
            <person name="Amaro F."/>
            <person name="Zusman T."/>
            <person name="Lifshitz Z."/>
            <person name="Cohen O."/>
            <person name="Gilbert J.A."/>
            <person name="Pupko T."/>
            <person name="Shuman H.A."/>
            <person name="Segal G."/>
        </authorList>
    </citation>
    <scope>NUCLEOTIDE SEQUENCE [LARGE SCALE GENOMIC DNA]</scope>
    <source>
        <strain evidence="3 4">ATCC 49508</strain>
    </source>
</reference>
<evidence type="ECO:0000313" key="3">
    <source>
        <dbReference type="EMBL" id="KTD76907.1"/>
    </source>
</evidence>
<feature type="compositionally biased region" description="Basic and acidic residues" evidence="1">
    <location>
        <begin position="317"/>
        <end position="329"/>
    </location>
</feature>
<keyword evidence="4" id="KW-1185">Reference proteome</keyword>